<dbReference type="Proteomes" id="UP000626244">
    <property type="component" value="Unassembled WGS sequence"/>
</dbReference>
<feature type="domain" description="Pyridoxamine 5'-phosphate oxidase N-terminal" evidence="1">
    <location>
        <begin position="33"/>
        <end position="137"/>
    </location>
</feature>
<dbReference type="EMBL" id="BMHB01000004">
    <property type="protein sequence ID" value="GGI17835.1"/>
    <property type="molecule type" value="Genomic_DNA"/>
</dbReference>
<evidence type="ECO:0000313" key="3">
    <source>
        <dbReference type="Proteomes" id="UP000626244"/>
    </source>
</evidence>
<protein>
    <recommendedName>
        <fullName evidence="1">Pyridoxamine 5'-phosphate oxidase N-terminal domain-containing protein</fullName>
    </recommendedName>
</protein>
<proteinExistence type="predicted"/>
<dbReference type="PANTHER" id="PTHR42815">
    <property type="entry name" value="FAD-BINDING, PUTATIVE (AFU_ORTHOLOGUE AFUA_6G07600)-RELATED"/>
    <property type="match status" value="1"/>
</dbReference>
<dbReference type="InterPro" id="IPR012349">
    <property type="entry name" value="Split_barrel_FMN-bd"/>
</dbReference>
<organism evidence="2 3">
    <name type="scientific">Gottfriedia solisilvae</name>
    <dbReference type="NCBI Taxonomy" id="1516104"/>
    <lineage>
        <taxon>Bacteria</taxon>
        <taxon>Bacillati</taxon>
        <taxon>Bacillota</taxon>
        <taxon>Bacilli</taxon>
        <taxon>Bacillales</taxon>
        <taxon>Bacillaceae</taxon>
        <taxon>Gottfriedia</taxon>
    </lineage>
</organism>
<accession>A0A8J3ASD8</accession>
<gene>
    <name evidence="2" type="ORF">GCM10007380_39920</name>
</gene>
<name>A0A8J3ASD8_9BACI</name>
<dbReference type="OrthoDB" id="9796486at2"/>
<dbReference type="Pfam" id="PF01243">
    <property type="entry name" value="PNPOx_N"/>
    <property type="match status" value="2"/>
</dbReference>
<evidence type="ECO:0000313" key="2">
    <source>
        <dbReference type="EMBL" id="GGI17835.1"/>
    </source>
</evidence>
<keyword evidence="3" id="KW-1185">Reference proteome</keyword>
<feature type="domain" description="Pyridoxamine 5'-phosphate oxidase N-terminal" evidence="1">
    <location>
        <begin position="166"/>
        <end position="263"/>
    </location>
</feature>
<dbReference type="Gene3D" id="2.30.110.10">
    <property type="entry name" value="Electron Transport, Fmn-binding Protein, Chain A"/>
    <property type="match status" value="2"/>
</dbReference>
<comment type="caution">
    <text evidence="2">The sequence shown here is derived from an EMBL/GenBank/DDBJ whole genome shotgun (WGS) entry which is preliminary data.</text>
</comment>
<dbReference type="SUPFAM" id="SSF50475">
    <property type="entry name" value="FMN-binding split barrel"/>
    <property type="match status" value="2"/>
</dbReference>
<evidence type="ECO:0000259" key="1">
    <source>
        <dbReference type="Pfam" id="PF01243"/>
    </source>
</evidence>
<dbReference type="RefSeq" id="WP_088003196.1">
    <property type="nucleotide sequence ID" value="NZ_BMHB01000004.1"/>
</dbReference>
<dbReference type="PANTHER" id="PTHR42815:SF2">
    <property type="entry name" value="FAD-BINDING, PUTATIVE (AFU_ORTHOLOGUE AFUA_6G07600)-RELATED"/>
    <property type="match status" value="1"/>
</dbReference>
<sequence>MSVFHSGERLVQELLGVEEFANSVGTMIKPTISDRFEAFLNEQNMLMIGSMDKNGQVWSSFIAGDPGIIQVIAPNKIRINTKINEFDPLFSNIEENKEIGVVVINLVSRIRMRINGVISKNSNGSIEVQAEQVYGNCPKFIQARNFSYKPDINKQNKVAYREKNLTQSQQVWINQSDTFFIASSSSEGKMDVSHRGGMPGFIKVFENGSLMFPDYSGNNLFNTLGNIVQNPKVGLLFINFENGDILQLSGEAHVIWEMNDDMLSQFPGAERLVEFQVKEVIQTDTAGYYQWEFIKYSPFNPKAI</sequence>
<dbReference type="InterPro" id="IPR011576">
    <property type="entry name" value="Pyridox_Oxase_N"/>
</dbReference>
<reference evidence="3" key="1">
    <citation type="journal article" date="2019" name="Int. J. Syst. Evol. Microbiol.">
        <title>The Global Catalogue of Microorganisms (GCM) 10K type strain sequencing project: providing services to taxonomists for standard genome sequencing and annotation.</title>
        <authorList>
            <consortium name="The Broad Institute Genomics Platform"/>
            <consortium name="The Broad Institute Genome Sequencing Center for Infectious Disease"/>
            <person name="Wu L."/>
            <person name="Ma J."/>
        </authorList>
    </citation>
    <scope>NUCLEOTIDE SEQUENCE [LARGE SCALE GENOMIC DNA]</scope>
    <source>
        <strain evidence="3">CGMCC 1.14993</strain>
    </source>
</reference>
<dbReference type="AlphaFoldDB" id="A0A8J3ASD8"/>